<dbReference type="OrthoDB" id="340500at2759"/>
<protein>
    <recommendedName>
        <fullName evidence="9">Ribosomal RNA-processing protein 40</fullName>
    </recommendedName>
</protein>
<comment type="caution">
    <text evidence="12">The sequence shown here is derived from an EMBL/GenBank/DDBJ whole genome shotgun (WGS) entry which is preliminary data.</text>
</comment>
<keyword evidence="6" id="KW-0271">Exosome</keyword>
<comment type="similarity">
    <text evidence="3">Belongs to the RRP40 family.</text>
</comment>
<evidence type="ECO:0000256" key="8">
    <source>
        <dbReference type="ARBA" id="ARBA00023242"/>
    </source>
</evidence>
<dbReference type="CDD" id="cd22526">
    <property type="entry name" value="KH-I_Rrp40"/>
    <property type="match status" value="1"/>
</dbReference>
<evidence type="ECO:0000313" key="13">
    <source>
        <dbReference type="Proteomes" id="UP001150569"/>
    </source>
</evidence>
<dbReference type="Pfam" id="PF18311">
    <property type="entry name" value="Rrp40_N"/>
    <property type="match status" value="1"/>
</dbReference>
<dbReference type="Proteomes" id="UP001150569">
    <property type="component" value="Unassembled WGS sequence"/>
</dbReference>
<dbReference type="Gene3D" id="3.30.1370.10">
    <property type="entry name" value="K Homology domain, type 1"/>
    <property type="match status" value="1"/>
</dbReference>
<dbReference type="Gene3D" id="2.40.50.100">
    <property type="match status" value="1"/>
</dbReference>
<evidence type="ECO:0000256" key="2">
    <source>
        <dbReference type="ARBA" id="ARBA00004604"/>
    </source>
</evidence>
<keyword evidence="13" id="KW-1185">Reference proteome</keyword>
<dbReference type="AlphaFoldDB" id="A0A9W8DSC2"/>
<comment type="subcellular location">
    <subcellularLocation>
        <location evidence="1">Cytoplasm</location>
    </subcellularLocation>
    <subcellularLocation>
        <location evidence="2">Nucleus</location>
        <location evidence="2">Nucleolus</location>
    </subcellularLocation>
</comment>
<feature type="domain" description="K Homology" evidence="10">
    <location>
        <begin position="151"/>
        <end position="197"/>
    </location>
</feature>
<dbReference type="PANTHER" id="PTHR21321">
    <property type="entry name" value="PNAS-3 RELATED"/>
    <property type="match status" value="1"/>
</dbReference>
<gene>
    <name evidence="12" type="primary">RRP40</name>
    <name evidence="12" type="ORF">IWQ60_006905</name>
</gene>
<dbReference type="InterPro" id="IPR041054">
    <property type="entry name" value="Rrp40_N_euk"/>
</dbReference>
<dbReference type="GO" id="GO:0071035">
    <property type="term" value="P:nuclear polyadenylation-dependent rRNA catabolic process"/>
    <property type="evidence" value="ECO:0007669"/>
    <property type="project" value="TreeGrafter"/>
</dbReference>
<dbReference type="InterPro" id="IPR012340">
    <property type="entry name" value="NA-bd_OB-fold"/>
</dbReference>
<dbReference type="EMBL" id="JANBPT010000433">
    <property type="protein sequence ID" value="KAJ1920865.1"/>
    <property type="molecule type" value="Genomic_DNA"/>
</dbReference>
<sequence length="232" mass="24769">MVKQQVVLPGEVVPMPDASQAKLLRLGPGLLQTDKDIHAVQAGLVTNNPVGNAWWISNSKKRYIPAAGEPVVGTVTGRSAEYYRIDIGSAYPAQLPVLAFEGATKRNRPNLAIGTVVYGYLASASRGMEPEMSCVNAKTGEADGYGELKGGFITKCSISLCQRLLDPRTPILALLAARLPLDVAIGLNGRVWVASKTIRGTILAGNAITNSEFLSPKQCETMVDQLCTTMKL</sequence>
<evidence type="ECO:0000256" key="7">
    <source>
        <dbReference type="ARBA" id="ARBA00022884"/>
    </source>
</evidence>
<feature type="domain" description="Exosome complex exonuclease Rrp40 N-terminal" evidence="11">
    <location>
        <begin position="24"/>
        <end position="62"/>
    </location>
</feature>
<keyword evidence="7" id="KW-0694">RNA-binding</keyword>
<dbReference type="GO" id="GO:0000467">
    <property type="term" value="P:exonucleolytic trimming to generate mature 3'-end of 5.8S rRNA from tricistronic rRNA transcript (SSU-rRNA, 5.8S rRNA, LSU-rRNA)"/>
    <property type="evidence" value="ECO:0007669"/>
    <property type="project" value="TreeGrafter"/>
</dbReference>
<dbReference type="InterPro" id="IPR049469">
    <property type="entry name" value="RRP40_KH-I"/>
</dbReference>
<dbReference type="GO" id="GO:0071034">
    <property type="term" value="P:CUT catabolic process"/>
    <property type="evidence" value="ECO:0007669"/>
    <property type="project" value="TreeGrafter"/>
</dbReference>
<evidence type="ECO:0000256" key="1">
    <source>
        <dbReference type="ARBA" id="ARBA00004496"/>
    </source>
</evidence>
<dbReference type="InterPro" id="IPR026699">
    <property type="entry name" value="Exosome_RNA_bind1/RRP40/RRP4"/>
</dbReference>
<keyword evidence="4" id="KW-0963">Cytoplasm</keyword>
<dbReference type="InterPro" id="IPR036612">
    <property type="entry name" value="KH_dom_type_1_sf"/>
</dbReference>
<dbReference type="FunFam" id="3.30.1370.10:FF:000038">
    <property type="entry name" value="exosome complex component RRP40"/>
    <property type="match status" value="1"/>
</dbReference>
<dbReference type="Pfam" id="PF21262">
    <property type="entry name" value="RRP40_S1"/>
    <property type="match status" value="1"/>
</dbReference>
<evidence type="ECO:0000313" key="12">
    <source>
        <dbReference type="EMBL" id="KAJ1920865.1"/>
    </source>
</evidence>
<dbReference type="GO" id="GO:0000177">
    <property type="term" value="C:cytoplasmic exosome (RNase complex)"/>
    <property type="evidence" value="ECO:0007669"/>
    <property type="project" value="TreeGrafter"/>
</dbReference>
<dbReference type="SUPFAM" id="SSF50249">
    <property type="entry name" value="Nucleic acid-binding proteins"/>
    <property type="match status" value="1"/>
</dbReference>
<dbReference type="GO" id="GO:0010468">
    <property type="term" value="P:regulation of gene expression"/>
    <property type="evidence" value="ECO:0007669"/>
    <property type="project" value="UniProtKB-ARBA"/>
</dbReference>
<evidence type="ECO:0000256" key="6">
    <source>
        <dbReference type="ARBA" id="ARBA00022835"/>
    </source>
</evidence>
<dbReference type="Gene3D" id="2.40.50.140">
    <property type="entry name" value="Nucleic acid-binding proteins"/>
    <property type="match status" value="1"/>
</dbReference>
<proteinExistence type="inferred from homology"/>
<evidence type="ECO:0000259" key="11">
    <source>
        <dbReference type="Pfam" id="PF18311"/>
    </source>
</evidence>
<keyword evidence="8" id="KW-0539">Nucleus</keyword>
<keyword evidence="5" id="KW-0698">rRNA processing</keyword>
<dbReference type="GO" id="GO:0005730">
    <property type="term" value="C:nucleolus"/>
    <property type="evidence" value="ECO:0007669"/>
    <property type="project" value="UniProtKB-SubCell"/>
</dbReference>
<evidence type="ECO:0000256" key="3">
    <source>
        <dbReference type="ARBA" id="ARBA00007841"/>
    </source>
</evidence>
<dbReference type="CDD" id="cd05790">
    <property type="entry name" value="S1_Rrp40"/>
    <property type="match status" value="1"/>
</dbReference>
<evidence type="ECO:0000256" key="4">
    <source>
        <dbReference type="ARBA" id="ARBA00022490"/>
    </source>
</evidence>
<dbReference type="Pfam" id="PF15985">
    <property type="entry name" value="KH_6"/>
    <property type="match status" value="1"/>
</dbReference>
<dbReference type="GO" id="GO:0003723">
    <property type="term" value="F:RNA binding"/>
    <property type="evidence" value="ECO:0007669"/>
    <property type="project" value="UniProtKB-KW"/>
</dbReference>
<reference evidence="12" key="1">
    <citation type="submission" date="2022-07" db="EMBL/GenBank/DDBJ databases">
        <title>Phylogenomic reconstructions and comparative analyses of Kickxellomycotina fungi.</title>
        <authorList>
            <person name="Reynolds N.K."/>
            <person name="Stajich J.E."/>
            <person name="Barry K."/>
            <person name="Grigoriev I.V."/>
            <person name="Crous P."/>
            <person name="Smith M.E."/>
        </authorList>
    </citation>
    <scope>NUCLEOTIDE SEQUENCE</scope>
    <source>
        <strain evidence="12">RSA 861</strain>
    </source>
</reference>
<organism evidence="12 13">
    <name type="scientific">Tieghemiomyces parasiticus</name>
    <dbReference type="NCBI Taxonomy" id="78921"/>
    <lineage>
        <taxon>Eukaryota</taxon>
        <taxon>Fungi</taxon>
        <taxon>Fungi incertae sedis</taxon>
        <taxon>Zoopagomycota</taxon>
        <taxon>Kickxellomycotina</taxon>
        <taxon>Dimargaritomycetes</taxon>
        <taxon>Dimargaritales</taxon>
        <taxon>Dimargaritaceae</taxon>
        <taxon>Tieghemiomyces</taxon>
    </lineage>
</organism>
<evidence type="ECO:0000256" key="5">
    <source>
        <dbReference type="ARBA" id="ARBA00022552"/>
    </source>
</evidence>
<evidence type="ECO:0000256" key="9">
    <source>
        <dbReference type="ARBA" id="ARBA00030615"/>
    </source>
</evidence>
<accession>A0A9W8DSC2</accession>
<dbReference type="InterPro" id="IPR037319">
    <property type="entry name" value="Rrp40_S1"/>
</dbReference>
<dbReference type="GO" id="GO:0000176">
    <property type="term" value="C:nuclear exosome (RNase complex)"/>
    <property type="evidence" value="ECO:0007669"/>
    <property type="project" value="TreeGrafter"/>
</dbReference>
<evidence type="ECO:0000259" key="10">
    <source>
        <dbReference type="Pfam" id="PF15985"/>
    </source>
</evidence>
<dbReference type="GO" id="GO:0071038">
    <property type="term" value="P:TRAMP-dependent tRNA surveillance pathway"/>
    <property type="evidence" value="ECO:0007669"/>
    <property type="project" value="TreeGrafter"/>
</dbReference>
<name>A0A9W8DSC2_9FUNG</name>
<dbReference type="InterPro" id="IPR004088">
    <property type="entry name" value="KH_dom_type_1"/>
</dbReference>
<dbReference type="PANTHER" id="PTHR21321:SF1">
    <property type="entry name" value="EXOSOME COMPLEX COMPONENT RRP40"/>
    <property type="match status" value="1"/>
</dbReference>
<dbReference type="GO" id="GO:0071051">
    <property type="term" value="P:poly(A)-dependent snoRNA 3'-end processing"/>
    <property type="evidence" value="ECO:0007669"/>
    <property type="project" value="TreeGrafter"/>
</dbReference>
<dbReference type="SUPFAM" id="SSF54791">
    <property type="entry name" value="Eukaryotic type KH-domain (KH-domain type I)"/>
    <property type="match status" value="1"/>
</dbReference>
<dbReference type="FunFam" id="2.40.50.140:FF:000112">
    <property type="entry name" value="Exosome complex component RRP40"/>
    <property type="match status" value="1"/>
</dbReference>
<dbReference type="GO" id="GO:0034475">
    <property type="term" value="P:U4 snRNA 3'-end processing"/>
    <property type="evidence" value="ECO:0007669"/>
    <property type="project" value="TreeGrafter"/>
</dbReference>
<dbReference type="SUPFAM" id="SSF110324">
    <property type="entry name" value="Ribosomal L27 protein-like"/>
    <property type="match status" value="1"/>
</dbReference>